<dbReference type="CDD" id="cd01335">
    <property type="entry name" value="Radical_SAM"/>
    <property type="match status" value="1"/>
</dbReference>
<dbReference type="AlphaFoldDB" id="A0A1M4SIF1"/>
<dbReference type="PANTHER" id="PTHR11135:SF0">
    <property type="entry name" value="ELONGATOR COMPLEX PROTEIN 3"/>
    <property type="match status" value="1"/>
</dbReference>
<dbReference type="InterPro" id="IPR039661">
    <property type="entry name" value="ELP3"/>
</dbReference>
<accession>A0A1M4SIF1</accession>
<dbReference type="GO" id="GO:0046872">
    <property type="term" value="F:metal ion binding"/>
    <property type="evidence" value="ECO:0007669"/>
    <property type="project" value="UniProtKB-KW"/>
</dbReference>
<evidence type="ECO:0000256" key="3">
    <source>
        <dbReference type="ARBA" id="ARBA00022691"/>
    </source>
</evidence>
<gene>
    <name evidence="8" type="ORF">SAMN02746091_00133</name>
</gene>
<evidence type="ECO:0000256" key="1">
    <source>
        <dbReference type="ARBA" id="ARBA00001966"/>
    </source>
</evidence>
<dbReference type="GO" id="GO:0051539">
    <property type="term" value="F:4 iron, 4 sulfur cluster binding"/>
    <property type="evidence" value="ECO:0007669"/>
    <property type="project" value="UniProtKB-KW"/>
</dbReference>
<dbReference type="GO" id="GO:0002926">
    <property type="term" value="P:tRNA wobble base 5-methoxycarbonylmethyl-2-thiouridinylation"/>
    <property type="evidence" value="ECO:0007669"/>
    <property type="project" value="TreeGrafter"/>
</dbReference>
<dbReference type="InterPro" id="IPR007197">
    <property type="entry name" value="rSAM"/>
</dbReference>
<dbReference type="EMBL" id="FQVG01000002">
    <property type="protein sequence ID" value="SHE32044.1"/>
    <property type="molecule type" value="Genomic_DNA"/>
</dbReference>
<dbReference type="GO" id="GO:0005737">
    <property type="term" value="C:cytoplasm"/>
    <property type="evidence" value="ECO:0007669"/>
    <property type="project" value="TreeGrafter"/>
</dbReference>
<dbReference type="InterPro" id="IPR032432">
    <property type="entry name" value="Radical_SAM_C"/>
</dbReference>
<keyword evidence="2" id="KW-0004">4Fe-4S</keyword>
<evidence type="ECO:0000256" key="5">
    <source>
        <dbReference type="ARBA" id="ARBA00023004"/>
    </source>
</evidence>
<sequence length="354" mass="41439">MKHFIIPIFVPHKGCPHDCIFCNQKRITGQYNDVEAEDVYKIIEEHLKTIDRNNSHIEISFFGGSFTGIEIEKQKEFLSIAKEYVDKGLVDEIRLSTRPDYIDREILDYLKKYGVKNIELGAQSMDDDVLMKQCRGHSSEDVVNASKLIKEYGFKLGLQMMVGLYGDSFEKDIYTAKKFIELKPDFVRIYPTLVVKDTYLEVLYKKGMYKPLELMDAVYICKELYKLFYKNNIYIMKIGLQVSDDFTLGKNVVAGPFHPAFRELVESSLLNDMILYYINTYFKESKSIDLIVNQKTLSKMYSDKKRFFNDILQQISDKKVKVHQSTDLDLFEICLRNEEKCYKMSLFDYISSII</sequence>
<evidence type="ECO:0000256" key="6">
    <source>
        <dbReference type="ARBA" id="ARBA00023014"/>
    </source>
</evidence>
<dbReference type="Pfam" id="PF16199">
    <property type="entry name" value="Radical_SAM_C"/>
    <property type="match status" value="1"/>
</dbReference>
<evidence type="ECO:0000256" key="4">
    <source>
        <dbReference type="ARBA" id="ARBA00022723"/>
    </source>
</evidence>
<evidence type="ECO:0000256" key="2">
    <source>
        <dbReference type="ARBA" id="ARBA00022485"/>
    </source>
</evidence>
<dbReference type="Proteomes" id="UP000184423">
    <property type="component" value="Unassembled WGS sequence"/>
</dbReference>
<keyword evidence="6" id="KW-0411">Iron-sulfur</keyword>
<protein>
    <submittedName>
        <fullName evidence="8">Radical SAM enzyme, TIGR01210 family</fullName>
    </submittedName>
</protein>
<evidence type="ECO:0000313" key="8">
    <source>
        <dbReference type="EMBL" id="SHE32044.1"/>
    </source>
</evidence>
<proteinExistence type="predicted"/>
<dbReference type="InterPro" id="IPR006638">
    <property type="entry name" value="Elp3/MiaA/NifB-like_rSAM"/>
</dbReference>
<dbReference type="SFLD" id="SFLDG01086">
    <property type="entry name" value="elongater_protein-like"/>
    <property type="match status" value="1"/>
</dbReference>
<feature type="domain" description="Radical SAM core" evidence="7">
    <location>
        <begin position="1"/>
        <end position="231"/>
    </location>
</feature>
<dbReference type="PANTHER" id="PTHR11135">
    <property type="entry name" value="HISTONE ACETYLTRANSFERASE-RELATED"/>
    <property type="match status" value="1"/>
</dbReference>
<dbReference type="Pfam" id="PF04055">
    <property type="entry name" value="Radical_SAM"/>
    <property type="match status" value="1"/>
</dbReference>
<dbReference type="SMART" id="SM00729">
    <property type="entry name" value="Elp3"/>
    <property type="match status" value="1"/>
</dbReference>
<comment type="cofactor">
    <cofactor evidence="1">
        <name>[4Fe-4S] cluster</name>
        <dbReference type="ChEBI" id="CHEBI:49883"/>
    </cofactor>
</comment>
<dbReference type="FunFam" id="3.80.30.20:FF:000016">
    <property type="entry name" value="Oxygen-independent coproporphyrinogen III oxidase"/>
    <property type="match status" value="1"/>
</dbReference>
<keyword evidence="9" id="KW-1185">Reference proteome</keyword>
<dbReference type="Gene3D" id="3.80.30.20">
    <property type="entry name" value="tm_1862 like domain"/>
    <property type="match status" value="1"/>
</dbReference>
<dbReference type="InterPro" id="IPR058240">
    <property type="entry name" value="rSAM_sf"/>
</dbReference>
<dbReference type="InterPro" id="IPR023404">
    <property type="entry name" value="rSAM_horseshoe"/>
</dbReference>
<dbReference type="SUPFAM" id="SSF102114">
    <property type="entry name" value="Radical SAM enzymes"/>
    <property type="match status" value="1"/>
</dbReference>
<evidence type="ECO:0000259" key="7">
    <source>
        <dbReference type="PROSITE" id="PS51918"/>
    </source>
</evidence>
<keyword evidence="5" id="KW-0408">Iron</keyword>
<reference evidence="9" key="1">
    <citation type="submission" date="2016-11" db="EMBL/GenBank/DDBJ databases">
        <authorList>
            <person name="Varghese N."/>
            <person name="Submissions S."/>
        </authorList>
    </citation>
    <scope>NUCLEOTIDE SEQUENCE [LARGE SCALE GENOMIC DNA]</scope>
    <source>
        <strain evidence="9">DSM 10124</strain>
    </source>
</reference>
<dbReference type="RefSeq" id="WP_073247608.1">
    <property type="nucleotide sequence ID" value="NZ_FQVG01000002.1"/>
</dbReference>
<keyword evidence="3" id="KW-0949">S-adenosyl-L-methionine</keyword>
<dbReference type="SFLD" id="SFLDG01082">
    <property type="entry name" value="B12-binding_domain_containing"/>
    <property type="match status" value="1"/>
</dbReference>
<evidence type="ECO:0000313" key="9">
    <source>
        <dbReference type="Proteomes" id="UP000184423"/>
    </source>
</evidence>
<dbReference type="GO" id="GO:0003824">
    <property type="term" value="F:catalytic activity"/>
    <property type="evidence" value="ECO:0007669"/>
    <property type="project" value="InterPro"/>
</dbReference>
<dbReference type="SFLD" id="SFLDS00029">
    <property type="entry name" value="Radical_SAM"/>
    <property type="match status" value="1"/>
</dbReference>
<dbReference type="PROSITE" id="PS51918">
    <property type="entry name" value="RADICAL_SAM"/>
    <property type="match status" value="1"/>
</dbReference>
<name>A0A1M4SIF1_9CLOT</name>
<keyword evidence="4" id="KW-0479">Metal-binding</keyword>
<organism evidence="8 9">
    <name type="scientific">Caloramator proteoclasticus DSM 10124</name>
    <dbReference type="NCBI Taxonomy" id="1121262"/>
    <lineage>
        <taxon>Bacteria</taxon>
        <taxon>Bacillati</taxon>
        <taxon>Bacillota</taxon>
        <taxon>Clostridia</taxon>
        <taxon>Eubacteriales</taxon>
        <taxon>Clostridiaceae</taxon>
        <taxon>Caloramator</taxon>
    </lineage>
</organism>